<reference evidence="2 3" key="1">
    <citation type="submission" date="2019-06" db="EMBL/GenBank/DDBJ databases">
        <title>Sequencing the genomes of 1000 actinobacteria strains.</title>
        <authorList>
            <person name="Klenk H.-P."/>
        </authorList>
    </citation>
    <scope>NUCLEOTIDE SEQUENCE [LARGE SCALE GENOMIC DNA]</scope>
    <source>
        <strain evidence="2 3">DSM 45015</strain>
    </source>
</reference>
<dbReference type="RefSeq" id="WP_141921740.1">
    <property type="nucleotide sequence ID" value="NZ_VFQC01000001.1"/>
</dbReference>
<comment type="caution">
    <text evidence="2">The sequence shown here is derived from an EMBL/GenBank/DDBJ whole genome shotgun (WGS) entry which is preliminary data.</text>
</comment>
<gene>
    <name evidence="2" type="ORF">FHX37_0372</name>
</gene>
<sequence>MKLQLSWVAQSFGNGLVRSMRDTLRGGAVPMRARLVGGELPMLIKAPLSANYEVTCARMELRADNSDPAEAKPAAQTPRLHGAAGECPRNIPA</sequence>
<proteinExistence type="predicted"/>
<evidence type="ECO:0000256" key="1">
    <source>
        <dbReference type="SAM" id="MobiDB-lite"/>
    </source>
</evidence>
<evidence type="ECO:0000313" key="2">
    <source>
        <dbReference type="EMBL" id="TQN30493.1"/>
    </source>
</evidence>
<dbReference type="AlphaFoldDB" id="A0A543NF83"/>
<dbReference type="OrthoDB" id="3429675at2"/>
<keyword evidence="3" id="KW-1185">Reference proteome</keyword>
<protein>
    <submittedName>
        <fullName evidence="2">Uncharacterized protein</fullName>
    </submittedName>
</protein>
<accession>A0A543NF83</accession>
<organism evidence="2 3">
    <name type="scientific">Haloactinospora alba</name>
    <dbReference type="NCBI Taxonomy" id="405555"/>
    <lineage>
        <taxon>Bacteria</taxon>
        <taxon>Bacillati</taxon>
        <taxon>Actinomycetota</taxon>
        <taxon>Actinomycetes</taxon>
        <taxon>Streptosporangiales</taxon>
        <taxon>Nocardiopsidaceae</taxon>
        <taxon>Haloactinospora</taxon>
    </lineage>
</organism>
<name>A0A543NF83_9ACTN</name>
<dbReference type="EMBL" id="VFQC01000001">
    <property type="protein sequence ID" value="TQN30493.1"/>
    <property type="molecule type" value="Genomic_DNA"/>
</dbReference>
<evidence type="ECO:0000313" key="3">
    <source>
        <dbReference type="Proteomes" id="UP000317422"/>
    </source>
</evidence>
<feature type="region of interest" description="Disordered" evidence="1">
    <location>
        <begin position="64"/>
        <end position="93"/>
    </location>
</feature>
<dbReference type="Proteomes" id="UP000317422">
    <property type="component" value="Unassembled WGS sequence"/>
</dbReference>